<gene>
    <name evidence="10" type="primary">si:ch211-266i6.3</name>
    <name evidence="9" type="ORF">G4P62_010637</name>
</gene>
<dbReference type="InterPro" id="IPR029197">
    <property type="entry name" value="CKAP2_C"/>
</dbReference>
<dbReference type="GO" id="GO:0007026">
    <property type="term" value="P:negative regulation of microtubule depolymerization"/>
    <property type="evidence" value="ECO:0007669"/>
    <property type="project" value="TreeGrafter"/>
</dbReference>
<evidence type="ECO:0000256" key="1">
    <source>
        <dbReference type="ARBA" id="ARBA00004245"/>
    </source>
</evidence>
<dbReference type="Ensembl" id="ENSNFUT00015017929.1">
    <property type="protein sequence ID" value="ENSNFUP00015017138.1"/>
    <property type="gene ID" value="ENSNFUG00015008179.1"/>
</dbReference>
<evidence type="ECO:0000256" key="2">
    <source>
        <dbReference type="ARBA" id="ARBA00009468"/>
    </source>
</evidence>
<evidence type="ECO:0000256" key="5">
    <source>
        <dbReference type="ARBA" id="ARBA00023212"/>
    </source>
</evidence>
<dbReference type="Pfam" id="PF15297">
    <property type="entry name" value="CKAP2_C"/>
    <property type="match status" value="2"/>
</dbReference>
<feature type="region of interest" description="Disordered" evidence="6">
    <location>
        <begin position="200"/>
        <end position="237"/>
    </location>
</feature>
<evidence type="ECO:0000256" key="3">
    <source>
        <dbReference type="ARBA" id="ARBA00022490"/>
    </source>
</evidence>
<dbReference type="OrthoDB" id="9945093at2759"/>
<dbReference type="AlphaFoldDB" id="A0A8C6LG56"/>
<reference evidence="10" key="1">
    <citation type="submission" date="2014-08" db="EMBL/GenBank/DDBJ databases">
        <authorList>
            <person name="Senf B."/>
            <person name="Petzold A."/>
            <person name="Downie B.R."/>
            <person name="Koch P."/>
            <person name="Platzer M."/>
        </authorList>
    </citation>
    <scope>NUCLEOTIDE SEQUENCE [LARGE SCALE GENOMIC DNA]</scope>
    <source>
        <strain evidence="10">GRZ</strain>
    </source>
</reference>
<feature type="domain" description="Cytoskeleton-associated protein 2 C-terminal" evidence="8">
    <location>
        <begin position="309"/>
        <end position="347"/>
    </location>
</feature>
<protein>
    <submittedName>
        <fullName evidence="10">Si:ch211-266i6.3</fullName>
    </submittedName>
    <submittedName>
        <fullName evidence="9">Transcript variant X1</fullName>
    </submittedName>
</protein>
<keyword evidence="11" id="KW-1185">Reference proteome</keyword>
<dbReference type="RefSeq" id="XP_015815659.1">
    <property type="nucleotide sequence ID" value="XM_015960173.3"/>
</dbReference>
<name>A0A8C6LG56_NOTFU</name>
<evidence type="ECO:0000256" key="7">
    <source>
        <dbReference type="SAM" id="SignalP"/>
    </source>
</evidence>
<dbReference type="GeneID" id="107386018"/>
<feature type="region of interest" description="Disordered" evidence="6">
    <location>
        <begin position="382"/>
        <end position="411"/>
    </location>
</feature>
<feature type="compositionally biased region" description="Gly residues" evidence="6">
    <location>
        <begin position="101"/>
        <end position="111"/>
    </location>
</feature>
<evidence type="ECO:0000256" key="6">
    <source>
        <dbReference type="SAM" id="MobiDB-lite"/>
    </source>
</evidence>
<evidence type="ECO:0000259" key="8">
    <source>
        <dbReference type="Pfam" id="PF15297"/>
    </source>
</evidence>
<feature type="region of interest" description="Disordered" evidence="6">
    <location>
        <begin position="261"/>
        <end position="305"/>
    </location>
</feature>
<dbReference type="Proteomes" id="UP000694548">
    <property type="component" value="Chromosome sgr11"/>
</dbReference>
<dbReference type="GeneTree" id="ENSGT00530000063691"/>
<reference evidence="10" key="3">
    <citation type="submission" date="2025-05" db="UniProtKB">
        <authorList>
            <consortium name="Ensembl"/>
        </authorList>
    </citation>
    <scope>IDENTIFICATION</scope>
</reference>
<feature type="compositionally biased region" description="Low complexity" evidence="6">
    <location>
        <begin position="165"/>
        <end position="178"/>
    </location>
</feature>
<keyword evidence="3" id="KW-0963">Cytoplasm</keyword>
<dbReference type="GO" id="GO:0015630">
    <property type="term" value="C:microtubule cytoskeleton"/>
    <property type="evidence" value="ECO:0007669"/>
    <property type="project" value="TreeGrafter"/>
</dbReference>
<proteinExistence type="inferred from homology"/>
<evidence type="ECO:0000256" key="4">
    <source>
        <dbReference type="ARBA" id="ARBA00022553"/>
    </source>
</evidence>
<evidence type="ECO:0000313" key="10">
    <source>
        <dbReference type="Ensembl" id="ENSNFUP00015017138.1"/>
    </source>
</evidence>
<dbReference type="KEGG" id="nfu:107386018"/>
<comment type="subcellular location">
    <subcellularLocation>
        <location evidence="1">Cytoplasm</location>
        <location evidence="1">Cytoskeleton</location>
    </subcellularLocation>
</comment>
<feature type="chain" id="PRO_5044681325" evidence="7">
    <location>
        <begin position="33"/>
        <end position="575"/>
    </location>
</feature>
<dbReference type="PANTHER" id="PTHR16076">
    <property type="entry name" value="CYTOSKELETON ASSOCIATED PROTEIN 2-RELATED"/>
    <property type="match status" value="1"/>
</dbReference>
<accession>A0A8C6LG56</accession>
<dbReference type="EMBL" id="JAAVVJ010000015">
    <property type="protein sequence ID" value="KAF7205258.1"/>
    <property type="molecule type" value="Genomic_DNA"/>
</dbReference>
<dbReference type="InterPro" id="IPR026165">
    <property type="entry name" value="CKAP2_fam"/>
</dbReference>
<dbReference type="PANTHER" id="PTHR16076:SF8">
    <property type="entry name" value="CYTOSKELETON-ASSOCIATED PROTEIN 2"/>
    <property type="match status" value="1"/>
</dbReference>
<feature type="signal peptide" evidence="7">
    <location>
        <begin position="1"/>
        <end position="32"/>
    </location>
</feature>
<keyword evidence="5" id="KW-0206">Cytoskeleton</keyword>
<sequence length="575" mass="62307">MGYEPSLNPSSTHHLLSLAFFHWLLLSSRETGQPIARQRRQVKLNRLLQEQRRVFLPSSALRRLVPGHFGSFYRGYRMDGVTSSRRNNAKQKGNKENSQPAGGGEPSGSRGGKASVVPLQLRGNTTSRAALSGDAVKKIKPNAKEFKRPTHSQVLQKQAAKHQKAATVPPTAAPSSKSALGTYKGRVVQSKIGFLWKSSDSLSTADPKPQNPQPENVAKKSRSQSAALVSRHGLQNPALIRSKSVSDKPVLATKASSVNGRRAGVCSGQPPARTVTSARSRNTNVAPVDPRGNQKPKVPAVDKEVHKPAVTSTLSQYRCSMETAEERRARLAEWLASKGKTLKRPAMMAAPSKLKVPAKAEVQLSVAAPVMAAELHTHNLQSEASAHDADDAPGTKDTTLDLLDSSDADPQDRVDDVVMNLCDALEAMVTPSGCSDDIPQVEDGCDADPTRVKLEESSEQLGLDMKVAADEPEMSSASVIKYSVKTTPFLQSVKKTMDEASTSTRKSNIKDLKFLTPVRRSCRIQRKLSHLPAMLVDPDPCVSSLAELVKLNDDPNAYVYRKNPALLQELPDQGP</sequence>
<feature type="domain" description="Cytoskeleton-associated protein 2 C-terminal" evidence="8">
    <location>
        <begin position="466"/>
        <end position="566"/>
    </location>
</feature>
<organism evidence="10 11">
    <name type="scientific">Nothobranchius furzeri</name>
    <name type="common">Turquoise killifish</name>
    <dbReference type="NCBI Taxonomy" id="105023"/>
    <lineage>
        <taxon>Eukaryota</taxon>
        <taxon>Metazoa</taxon>
        <taxon>Chordata</taxon>
        <taxon>Craniata</taxon>
        <taxon>Vertebrata</taxon>
        <taxon>Euteleostomi</taxon>
        <taxon>Actinopterygii</taxon>
        <taxon>Neopterygii</taxon>
        <taxon>Teleostei</taxon>
        <taxon>Neoteleostei</taxon>
        <taxon>Acanthomorphata</taxon>
        <taxon>Ovalentaria</taxon>
        <taxon>Atherinomorphae</taxon>
        <taxon>Cyprinodontiformes</taxon>
        <taxon>Nothobranchiidae</taxon>
        <taxon>Nothobranchius</taxon>
    </lineage>
</organism>
<feature type="compositionally biased region" description="Polar residues" evidence="6">
    <location>
        <begin position="274"/>
        <end position="285"/>
    </location>
</feature>
<reference evidence="9" key="2">
    <citation type="submission" date="2020-03" db="EMBL/GenBank/DDBJ databases">
        <title>Intra-Species Differences in Population Size shape Life History and Genome Evolution.</title>
        <authorList>
            <person name="Willemsen D."/>
            <person name="Cui R."/>
            <person name="Valenzano D.R."/>
        </authorList>
    </citation>
    <scope>NUCLEOTIDE SEQUENCE</scope>
    <source>
        <strain evidence="9">GRZ</strain>
        <tissue evidence="9">Whole</tissue>
    </source>
</reference>
<evidence type="ECO:0000313" key="9">
    <source>
        <dbReference type="EMBL" id="KAF7205258.1"/>
    </source>
</evidence>
<dbReference type="Proteomes" id="UP000822369">
    <property type="component" value="Chromosome 15"/>
</dbReference>
<feature type="region of interest" description="Disordered" evidence="6">
    <location>
        <begin position="83"/>
        <end position="178"/>
    </location>
</feature>
<keyword evidence="7" id="KW-0732">Signal</keyword>
<evidence type="ECO:0000313" key="11">
    <source>
        <dbReference type="Proteomes" id="UP000694548"/>
    </source>
</evidence>
<feature type="compositionally biased region" description="Basic and acidic residues" evidence="6">
    <location>
        <begin position="385"/>
        <end position="394"/>
    </location>
</feature>
<comment type="similarity">
    <text evidence="2">Belongs to the CKAP2 family.</text>
</comment>
<keyword evidence="4" id="KW-0597">Phosphoprotein</keyword>